<organism evidence="1">
    <name type="scientific">marine sediment metagenome</name>
    <dbReference type="NCBI Taxonomy" id="412755"/>
    <lineage>
        <taxon>unclassified sequences</taxon>
        <taxon>metagenomes</taxon>
        <taxon>ecological metagenomes</taxon>
    </lineage>
</organism>
<feature type="non-terminal residue" evidence="1">
    <location>
        <position position="94"/>
    </location>
</feature>
<reference evidence="1" key="1">
    <citation type="journal article" date="2015" name="Nature">
        <title>Complex archaea that bridge the gap between prokaryotes and eukaryotes.</title>
        <authorList>
            <person name="Spang A."/>
            <person name="Saw J.H."/>
            <person name="Jorgensen S.L."/>
            <person name="Zaremba-Niedzwiedzka K."/>
            <person name="Martijn J."/>
            <person name="Lind A.E."/>
            <person name="van Eijk R."/>
            <person name="Schleper C."/>
            <person name="Guy L."/>
            <person name="Ettema T.J."/>
        </authorList>
    </citation>
    <scope>NUCLEOTIDE SEQUENCE</scope>
</reference>
<protein>
    <submittedName>
        <fullName evidence="1">Uncharacterized protein</fullName>
    </submittedName>
</protein>
<gene>
    <name evidence="1" type="ORF">LCGC14_2900210</name>
</gene>
<dbReference type="EMBL" id="LAZR01057075">
    <property type="protein sequence ID" value="KKK72805.1"/>
    <property type="molecule type" value="Genomic_DNA"/>
</dbReference>
<proteinExistence type="predicted"/>
<dbReference type="AlphaFoldDB" id="A0A0F8YGI5"/>
<sequence>MPAEISPRKVQDAVQRGFKRLHNFRSARLMFLRQYTGQYYDKTRGDVGTEPLNLIFNAIRIFVPNLVMNFPTSHVESNFLAARDYAELLGLALD</sequence>
<evidence type="ECO:0000313" key="1">
    <source>
        <dbReference type="EMBL" id="KKK72805.1"/>
    </source>
</evidence>
<comment type="caution">
    <text evidence="1">The sequence shown here is derived from an EMBL/GenBank/DDBJ whole genome shotgun (WGS) entry which is preliminary data.</text>
</comment>
<accession>A0A0F8YGI5</accession>
<name>A0A0F8YGI5_9ZZZZ</name>